<accession>A0A3N4M0T5</accession>
<dbReference type="AlphaFoldDB" id="A0A3N4M0T5"/>
<gene>
    <name evidence="1" type="ORF">L211DRAFT_834320</name>
</gene>
<protein>
    <submittedName>
        <fullName evidence="1">Uncharacterized protein</fullName>
    </submittedName>
</protein>
<evidence type="ECO:0000313" key="2">
    <source>
        <dbReference type="Proteomes" id="UP000267821"/>
    </source>
</evidence>
<reference evidence="1 2" key="1">
    <citation type="journal article" date="2018" name="Nat. Ecol. Evol.">
        <title>Pezizomycetes genomes reveal the molecular basis of ectomycorrhizal truffle lifestyle.</title>
        <authorList>
            <person name="Murat C."/>
            <person name="Payen T."/>
            <person name="Noel B."/>
            <person name="Kuo A."/>
            <person name="Morin E."/>
            <person name="Chen J."/>
            <person name="Kohler A."/>
            <person name="Krizsan K."/>
            <person name="Balestrini R."/>
            <person name="Da Silva C."/>
            <person name="Montanini B."/>
            <person name="Hainaut M."/>
            <person name="Levati E."/>
            <person name="Barry K.W."/>
            <person name="Belfiori B."/>
            <person name="Cichocki N."/>
            <person name="Clum A."/>
            <person name="Dockter R.B."/>
            <person name="Fauchery L."/>
            <person name="Guy J."/>
            <person name="Iotti M."/>
            <person name="Le Tacon F."/>
            <person name="Lindquist E.A."/>
            <person name="Lipzen A."/>
            <person name="Malagnac F."/>
            <person name="Mello A."/>
            <person name="Molinier V."/>
            <person name="Miyauchi S."/>
            <person name="Poulain J."/>
            <person name="Riccioni C."/>
            <person name="Rubini A."/>
            <person name="Sitrit Y."/>
            <person name="Splivallo R."/>
            <person name="Traeger S."/>
            <person name="Wang M."/>
            <person name="Zifcakova L."/>
            <person name="Wipf D."/>
            <person name="Zambonelli A."/>
            <person name="Paolocci F."/>
            <person name="Nowrousian M."/>
            <person name="Ottonello S."/>
            <person name="Baldrian P."/>
            <person name="Spatafora J.W."/>
            <person name="Henrissat B."/>
            <person name="Nagy L.G."/>
            <person name="Aury J.M."/>
            <person name="Wincker P."/>
            <person name="Grigoriev I.V."/>
            <person name="Bonfante P."/>
            <person name="Martin F.M."/>
        </authorList>
    </citation>
    <scope>NUCLEOTIDE SEQUENCE [LARGE SCALE GENOMIC DNA]</scope>
    <source>
        <strain evidence="1 2">ATCC MYA-4762</strain>
    </source>
</reference>
<proteinExistence type="predicted"/>
<dbReference type="EMBL" id="ML121531">
    <property type="protein sequence ID" value="RPB27459.1"/>
    <property type="molecule type" value="Genomic_DNA"/>
</dbReference>
<keyword evidence="2" id="KW-1185">Reference proteome</keyword>
<dbReference type="InParanoid" id="A0A3N4M0T5"/>
<organism evidence="1 2">
    <name type="scientific">Terfezia boudieri ATCC MYA-4762</name>
    <dbReference type="NCBI Taxonomy" id="1051890"/>
    <lineage>
        <taxon>Eukaryota</taxon>
        <taxon>Fungi</taxon>
        <taxon>Dikarya</taxon>
        <taxon>Ascomycota</taxon>
        <taxon>Pezizomycotina</taxon>
        <taxon>Pezizomycetes</taxon>
        <taxon>Pezizales</taxon>
        <taxon>Pezizaceae</taxon>
        <taxon>Terfezia</taxon>
    </lineage>
</organism>
<dbReference type="Proteomes" id="UP000267821">
    <property type="component" value="Unassembled WGS sequence"/>
</dbReference>
<evidence type="ECO:0000313" key="1">
    <source>
        <dbReference type="EMBL" id="RPB27459.1"/>
    </source>
</evidence>
<sequence>MNDFIPGLTISCIVLGIATLLQLAPLPYFFRSCPSLVIQSGSVVFHLLRKPRRVSEALQ</sequence>
<name>A0A3N4M0T5_9PEZI</name>